<gene>
    <name evidence="4" type="ORF">I6N98_06710</name>
</gene>
<dbReference type="Gene3D" id="3.30.360.10">
    <property type="entry name" value="Dihydrodipicolinate Reductase, domain 2"/>
    <property type="match status" value="1"/>
</dbReference>
<dbReference type="PANTHER" id="PTHR43818:SF11">
    <property type="entry name" value="BCDNA.GH03377"/>
    <property type="match status" value="1"/>
</dbReference>
<feature type="domain" description="Gfo/Idh/MocA-like oxidoreductase N-terminal" evidence="2">
    <location>
        <begin position="41"/>
        <end position="99"/>
    </location>
</feature>
<dbReference type="KEGG" id="snan:I6N98_06710"/>
<sequence>MRVIIIGTGFGQYAMAPAFQALGWEVDIVSPRDQAGLNTALATTCDLVSIHAPPFMHKDLVAKALEHNCNVLCDKPFGCNTADAESMVAMVNQSSALHFLNFEFRYDPLWQQLKKLLDDGAIGEPLHLSSSMHLSRGRQVPHGWLFERQLGGGWIGAYASHFVDQLHWLFGYIDDVYSQPRIDFPLRKDRDGNPTQASAEDAISALFTLSNGTTALLDSSFAAAVDQPGQVLLMGSEGSIAIRQGESLNLTKADGSQHNTPFPAGVNTLQASLQAWLQEVEKSIKAKRQIAPNFEDGLRCARVLETMRAAL</sequence>
<dbReference type="GO" id="GO:0016491">
    <property type="term" value="F:oxidoreductase activity"/>
    <property type="evidence" value="ECO:0007669"/>
    <property type="project" value="UniProtKB-KW"/>
</dbReference>
<accession>A0A7T4URA9</accession>
<dbReference type="InterPro" id="IPR050463">
    <property type="entry name" value="Gfo/Idh/MocA_oxidrdct_glycsds"/>
</dbReference>
<protein>
    <submittedName>
        <fullName evidence="4">Gfo/Idh/MocA family oxidoreductase</fullName>
    </submittedName>
</protein>
<dbReference type="EMBL" id="CP066167">
    <property type="protein sequence ID" value="QQD19536.1"/>
    <property type="molecule type" value="Genomic_DNA"/>
</dbReference>
<organism evidence="4 5">
    <name type="scientific">Spongiibacter nanhainus</name>
    <dbReference type="NCBI Taxonomy" id="2794344"/>
    <lineage>
        <taxon>Bacteria</taxon>
        <taxon>Pseudomonadati</taxon>
        <taxon>Pseudomonadota</taxon>
        <taxon>Gammaproteobacteria</taxon>
        <taxon>Cellvibrionales</taxon>
        <taxon>Spongiibacteraceae</taxon>
        <taxon>Spongiibacter</taxon>
    </lineage>
</organism>
<dbReference type="Gene3D" id="3.40.50.720">
    <property type="entry name" value="NAD(P)-binding Rossmann-like Domain"/>
    <property type="match status" value="1"/>
</dbReference>
<evidence type="ECO:0000313" key="4">
    <source>
        <dbReference type="EMBL" id="QQD19536.1"/>
    </source>
</evidence>
<reference evidence="4 5" key="1">
    <citation type="submission" date="2020-12" db="EMBL/GenBank/DDBJ databases">
        <authorList>
            <person name="Shan Y."/>
        </authorList>
    </citation>
    <scope>NUCLEOTIDE SEQUENCE [LARGE SCALE GENOMIC DNA]</scope>
    <source>
        <strain evidence="5">csc3.9</strain>
    </source>
</reference>
<feature type="domain" description="GFO/IDH/MocA-like oxidoreductase" evidence="3">
    <location>
        <begin position="110"/>
        <end position="240"/>
    </location>
</feature>
<dbReference type="Proteomes" id="UP000596063">
    <property type="component" value="Chromosome"/>
</dbReference>
<dbReference type="PANTHER" id="PTHR43818">
    <property type="entry name" value="BCDNA.GH03377"/>
    <property type="match status" value="1"/>
</dbReference>
<evidence type="ECO:0000259" key="2">
    <source>
        <dbReference type="Pfam" id="PF01408"/>
    </source>
</evidence>
<dbReference type="RefSeq" id="WP_198571020.1">
    <property type="nucleotide sequence ID" value="NZ_CP066167.1"/>
</dbReference>
<evidence type="ECO:0000256" key="1">
    <source>
        <dbReference type="ARBA" id="ARBA00023002"/>
    </source>
</evidence>
<keyword evidence="1" id="KW-0560">Oxidoreductase</keyword>
<dbReference type="GO" id="GO:0000166">
    <property type="term" value="F:nucleotide binding"/>
    <property type="evidence" value="ECO:0007669"/>
    <property type="project" value="InterPro"/>
</dbReference>
<dbReference type="InterPro" id="IPR055170">
    <property type="entry name" value="GFO_IDH_MocA-like_dom"/>
</dbReference>
<evidence type="ECO:0000259" key="3">
    <source>
        <dbReference type="Pfam" id="PF22725"/>
    </source>
</evidence>
<dbReference type="Pfam" id="PF01408">
    <property type="entry name" value="GFO_IDH_MocA"/>
    <property type="match status" value="1"/>
</dbReference>
<dbReference type="SUPFAM" id="SSF55347">
    <property type="entry name" value="Glyceraldehyde-3-phosphate dehydrogenase-like, C-terminal domain"/>
    <property type="match status" value="1"/>
</dbReference>
<dbReference type="AlphaFoldDB" id="A0A7T4URA9"/>
<dbReference type="InterPro" id="IPR000683">
    <property type="entry name" value="Gfo/Idh/MocA-like_OxRdtase_N"/>
</dbReference>
<dbReference type="Pfam" id="PF22725">
    <property type="entry name" value="GFO_IDH_MocA_C3"/>
    <property type="match status" value="1"/>
</dbReference>
<name>A0A7T4URA9_9GAMM</name>
<dbReference type="SUPFAM" id="SSF51735">
    <property type="entry name" value="NAD(P)-binding Rossmann-fold domains"/>
    <property type="match status" value="1"/>
</dbReference>
<keyword evidence="5" id="KW-1185">Reference proteome</keyword>
<proteinExistence type="predicted"/>
<dbReference type="InterPro" id="IPR036291">
    <property type="entry name" value="NAD(P)-bd_dom_sf"/>
</dbReference>
<evidence type="ECO:0000313" key="5">
    <source>
        <dbReference type="Proteomes" id="UP000596063"/>
    </source>
</evidence>